<feature type="domain" description="O-acyltransferase WSD1-like N-terminal" evidence="6">
    <location>
        <begin position="373"/>
        <end position="605"/>
    </location>
</feature>
<dbReference type="InterPro" id="IPR009721">
    <property type="entry name" value="O-acyltransferase_WSD1_C"/>
</dbReference>
<dbReference type="PANTHER" id="PTHR43025:SF3">
    <property type="entry name" value="MONOGALACTOSYLDIACYLGLYCEROL SYNTHASE 1, CHLOROPLASTIC"/>
    <property type="match status" value="1"/>
</dbReference>
<dbReference type="EMBL" id="PVSR01000026">
    <property type="protein sequence ID" value="PRW62729.1"/>
    <property type="molecule type" value="Genomic_DNA"/>
</dbReference>
<accession>A0A2T0GUE5</accession>
<dbReference type="Gene3D" id="3.40.50.2000">
    <property type="entry name" value="Glycogen Phosphorylase B"/>
    <property type="match status" value="1"/>
</dbReference>
<feature type="region of interest" description="Disordered" evidence="5">
    <location>
        <begin position="794"/>
        <end position="817"/>
    </location>
</feature>
<dbReference type="GO" id="GO:0016758">
    <property type="term" value="F:hexosyltransferase activity"/>
    <property type="evidence" value="ECO:0007669"/>
    <property type="project" value="InterPro"/>
</dbReference>
<dbReference type="Pfam" id="PF04101">
    <property type="entry name" value="Glyco_tran_28_C"/>
    <property type="match status" value="1"/>
</dbReference>
<gene>
    <name evidence="10" type="ORF">CEP50_14015</name>
</gene>
<sequence>MLLLSADIGEGHNATASAVEEAARTLWPGCATRRLDTLEVMGPGVGPLFRWIYVRNVESTPWLYDLFYNALWRQRWFADASRRFVGAWVGPLLRRYVDAWNPDVVISTYPMATAGLDHLRRRGELDVPTSAIVSDFCPHPFWVYPEIDLHYVMSEASLRCLHRAQPDAAGAVCVPPVSTRFRPRDRESARRSTGLPTGGFQLLVSCGSLAFGSVERAVDTALTVPGVDHVVVACGRNEQLRDRLLRRRDPRRRLIPLGWVEDMPALTASADLVLSNAGGATALEAMACGRTMIMFEPIAGHGRANAELMARAGLAELCPDTEALAAALHRFTENEQHLRNHERRVLEHASSGEFTEQTARLARLARHEGSRPLRAQDRFFVHAATPAVPQQTGAVLRMRGSPPERTARDWAEHLAGLVRERARELPMLCRVLVRGRHGAPRWHTVPEVDPWRHLSHHDTDERSAERLRSEFFTSAVPTDRPPWQLMVLCTPQSTLILAKLHHCLGDGIAVTDTLVRLLRDEEPPRPTDPRSAEPGGKRTRTLLPSTNPRALLGGIRTAARGFLSLARAGRAPSCSLNGPSTPARSFGTLELPTRSVRAAARAHGVPRTVLLIALVAEALHRELAEREGTRTGQRLRVMVPRTTRESRSVTDSAEFGNHTVAVSVDLPVGPMSTAERIEQVNNLLRAGQHDGQPLAAGVVMRALGLLPTPVHRRAVRAVYRSRFFNTILSVMPGSPRPPHVWGALVAGVVPVLPLASGVGVATGVINWGETVGIGVTADARLGGTAERLAGRIHDVSTELTGSTTESATPPRDREGRR</sequence>
<feature type="domain" description="Glycosyl transferase family 28 C-terminal" evidence="7">
    <location>
        <begin position="202"/>
        <end position="343"/>
    </location>
</feature>
<dbReference type="Pfam" id="PF03007">
    <property type="entry name" value="WS_DGAT_cat"/>
    <property type="match status" value="1"/>
</dbReference>
<organism evidence="10 11">
    <name type="scientific">Actinopolyspora mortivallis</name>
    <dbReference type="NCBI Taxonomy" id="33906"/>
    <lineage>
        <taxon>Bacteria</taxon>
        <taxon>Bacillati</taxon>
        <taxon>Actinomycetota</taxon>
        <taxon>Actinomycetes</taxon>
        <taxon>Actinopolysporales</taxon>
        <taxon>Actinopolysporaceae</taxon>
        <taxon>Actinopolyspora</taxon>
    </lineage>
</organism>
<evidence type="ECO:0000256" key="2">
    <source>
        <dbReference type="ARBA" id="ARBA00006962"/>
    </source>
</evidence>
<feature type="compositionally biased region" description="Basic and acidic residues" evidence="5">
    <location>
        <begin position="519"/>
        <end position="531"/>
    </location>
</feature>
<evidence type="ECO:0000313" key="10">
    <source>
        <dbReference type="EMBL" id="PRW62729.1"/>
    </source>
</evidence>
<dbReference type="InterPro" id="IPR009695">
    <property type="entry name" value="Diacylglyc_glucosyltr_N"/>
</dbReference>
<dbReference type="AlphaFoldDB" id="A0A2T0GUE5"/>
<protein>
    <submittedName>
        <fullName evidence="10">Uncharacterized protein</fullName>
    </submittedName>
</protein>
<evidence type="ECO:0000313" key="11">
    <source>
        <dbReference type="Proteomes" id="UP000239352"/>
    </source>
</evidence>
<feature type="region of interest" description="Disordered" evidence="5">
    <location>
        <begin position="519"/>
        <end position="548"/>
    </location>
</feature>
<dbReference type="GO" id="GO:0009247">
    <property type="term" value="P:glycolipid biosynthetic process"/>
    <property type="evidence" value="ECO:0007669"/>
    <property type="project" value="InterPro"/>
</dbReference>
<evidence type="ECO:0000256" key="5">
    <source>
        <dbReference type="SAM" id="MobiDB-lite"/>
    </source>
</evidence>
<dbReference type="Proteomes" id="UP000239352">
    <property type="component" value="Unassembled WGS sequence"/>
</dbReference>
<evidence type="ECO:0000259" key="6">
    <source>
        <dbReference type="Pfam" id="PF03007"/>
    </source>
</evidence>
<evidence type="ECO:0000259" key="9">
    <source>
        <dbReference type="Pfam" id="PF06974"/>
    </source>
</evidence>
<evidence type="ECO:0000259" key="7">
    <source>
        <dbReference type="Pfam" id="PF04101"/>
    </source>
</evidence>
<evidence type="ECO:0000256" key="4">
    <source>
        <dbReference type="ARBA" id="ARBA00022679"/>
    </source>
</evidence>
<comment type="similarity">
    <text evidence="2">Belongs to the glycosyltransferase 28 family.</text>
</comment>
<evidence type="ECO:0000256" key="3">
    <source>
        <dbReference type="ARBA" id="ARBA00022676"/>
    </source>
</evidence>
<dbReference type="STRING" id="1050202.GCA_000384035_01693"/>
<dbReference type="InterPro" id="IPR007235">
    <property type="entry name" value="Glyco_trans_28_C"/>
</dbReference>
<comment type="subcellular location">
    <subcellularLocation>
        <location evidence="1">Membrane</location>
    </subcellularLocation>
</comment>
<reference evidence="10 11" key="1">
    <citation type="submission" date="2018-03" db="EMBL/GenBank/DDBJ databases">
        <title>Actinopolyspora mortivallis from Sahara, screening for active biomolecules.</title>
        <authorList>
            <person name="Selama O."/>
            <person name="Wellington E.M.H."/>
            <person name="Hacene H."/>
        </authorList>
    </citation>
    <scope>NUCLEOTIDE SEQUENCE [LARGE SCALE GENOMIC DNA]</scope>
    <source>
        <strain evidence="10 11">M5A</strain>
    </source>
</reference>
<evidence type="ECO:0000256" key="1">
    <source>
        <dbReference type="ARBA" id="ARBA00004370"/>
    </source>
</evidence>
<evidence type="ECO:0000259" key="8">
    <source>
        <dbReference type="Pfam" id="PF06925"/>
    </source>
</evidence>
<comment type="caution">
    <text evidence="10">The sequence shown here is derived from an EMBL/GenBank/DDBJ whole genome shotgun (WGS) entry which is preliminary data.</text>
</comment>
<feature type="domain" description="O-acyltransferase WSD1 C-terminal" evidence="9">
    <location>
        <begin position="656"/>
        <end position="794"/>
    </location>
</feature>
<name>A0A2T0GUE5_ACTMO</name>
<dbReference type="GO" id="GO:0045017">
    <property type="term" value="P:glycerolipid biosynthetic process"/>
    <property type="evidence" value="ECO:0007669"/>
    <property type="project" value="InterPro"/>
</dbReference>
<dbReference type="SUPFAM" id="SSF53756">
    <property type="entry name" value="UDP-Glycosyltransferase/glycogen phosphorylase"/>
    <property type="match status" value="1"/>
</dbReference>
<dbReference type="SUPFAM" id="SSF52777">
    <property type="entry name" value="CoA-dependent acyltransferases"/>
    <property type="match status" value="1"/>
</dbReference>
<proteinExistence type="inferred from homology"/>
<keyword evidence="3" id="KW-0328">Glycosyltransferase</keyword>
<keyword evidence="11" id="KW-1185">Reference proteome</keyword>
<dbReference type="PANTHER" id="PTHR43025">
    <property type="entry name" value="MONOGALACTOSYLDIACYLGLYCEROL SYNTHASE"/>
    <property type="match status" value="1"/>
</dbReference>
<dbReference type="InterPro" id="IPR004255">
    <property type="entry name" value="O-acyltransferase_WSD1_N"/>
</dbReference>
<dbReference type="GO" id="GO:0016020">
    <property type="term" value="C:membrane"/>
    <property type="evidence" value="ECO:0007669"/>
    <property type="project" value="UniProtKB-SubCell"/>
</dbReference>
<dbReference type="InterPro" id="IPR050519">
    <property type="entry name" value="Glycosyltransf_28_UgtP"/>
</dbReference>
<keyword evidence="4" id="KW-0808">Transferase</keyword>
<dbReference type="Pfam" id="PF06974">
    <property type="entry name" value="WS_DGAT_C"/>
    <property type="match status" value="1"/>
</dbReference>
<dbReference type="InParanoid" id="A0A2T0GUE5"/>
<dbReference type="Pfam" id="PF06925">
    <property type="entry name" value="MGDG_synth"/>
    <property type="match status" value="1"/>
</dbReference>
<feature type="compositionally biased region" description="Polar residues" evidence="5">
    <location>
        <begin position="797"/>
        <end position="807"/>
    </location>
</feature>
<feature type="domain" description="Diacylglycerol glucosyltransferase N-terminal" evidence="8">
    <location>
        <begin position="12"/>
        <end position="155"/>
    </location>
</feature>
<dbReference type="GO" id="GO:0004144">
    <property type="term" value="F:diacylglycerol O-acyltransferase activity"/>
    <property type="evidence" value="ECO:0007669"/>
    <property type="project" value="InterPro"/>
</dbReference>